<comment type="subcellular location">
    <subcellularLocation>
        <location evidence="1">Endoplasmic reticulum membrane</location>
        <topology evidence="1">Single-pass membrane protein</topology>
    </subcellularLocation>
</comment>
<feature type="transmembrane region" description="Helical" evidence="13">
    <location>
        <begin position="275"/>
        <end position="293"/>
    </location>
</feature>
<keyword evidence="7" id="KW-0931">ER-Golgi transport</keyword>
<evidence type="ECO:0000256" key="6">
    <source>
        <dbReference type="ARBA" id="ARBA00022824"/>
    </source>
</evidence>
<evidence type="ECO:0000256" key="10">
    <source>
        <dbReference type="ARBA" id="ARBA00023136"/>
    </source>
</evidence>
<dbReference type="Gene3D" id="2.130.10.10">
    <property type="entry name" value="YVTN repeat-like/Quinoprotein amine dehydrogenase"/>
    <property type="match status" value="1"/>
</dbReference>
<evidence type="ECO:0000256" key="4">
    <source>
        <dbReference type="ARBA" id="ARBA00022692"/>
    </source>
</evidence>
<dbReference type="GO" id="GO:0005789">
    <property type="term" value="C:endoplasmic reticulum membrane"/>
    <property type="evidence" value="ECO:0007669"/>
    <property type="project" value="UniProtKB-SubCell"/>
</dbReference>
<keyword evidence="5" id="KW-0677">Repeat</keyword>
<evidence type="ECO:0000256" key="1">
    <source>
        <dbReference type="ARBA" id="ARBA00004389"/>
    </source>
</evidence>
<feature type="compositionally biased region" description="Basic and acidic residues" evidence="12">
    <location>
        <begin position="66"/>
        <end position="77"/>
    </location>
</feature>
<keyword evidence="8" id="KW-0653">Protein transport</keyword>
<dbReference type="SUPFAM" id="SSF50978">
    <property type="entry name" value="WD40 repeat-like"/>
    <property type="match status" value="1"/>
</dbReference>
<feature type="repeat" description="WD" evidence="11">
    <location>
        <begin position="122"/>
        <end position="154"/>
    </location>
</feature>
<evidence type="ECO:0000256" key="7">
    <source>
        <dbReference type="ARBA" id="ARBA00022892"/>
    </source>
</evidence>
<evidence type="ECO:0000256" key="13">
    <source>
        <dbReference type="SAM" id="Phobius"/>
    </source>
</evidence>
<dbReference type="SMART" id="SM00320">
    <property type="entry name" value="WD40"/>
    <property type="match status" value="2"/>
</dbReference>
<organism evidence="14 15">
    <name type="scientific">Callorhinchus milii</name>
    <name type="common">Ghost shark</name>
    <dbReference type="NCBI Taxonomy" id="7868"/>
    <lineage>
        <taxon>Eukaryota</taxon>
        <taxon>Metazoa</taxon>
        <taxon>Chordata</taxon>
        <taxon>Craniata</taxon>
        <taxon>Vertebrata</taxon>
        <taxon>Chondrichthyes</taxon>
        <taxon>Holocephali</taxon>
        <taxon>Chimaeriformes</taxon>
        <taxon>Callorhinchidae</taxon>
        <taxon>Callorhinchus</taxon>
    </lineage>
</organism>
<evidence type="ECO:0000256" key="11">
    <source>
        <dbReference type="PROSITE-ProRule" id="PRU00221"/>
    </source>
</evidence>
<dbReference type="GO" id="GO:0005085">
    <property type="term" value="F:guanyl-nucleotide exchange factor activity"/>
    <property type="evidence" value="ECO:0007669"/>
    <property type="project" value="InterPro"/>
</dbReference>
<accession>A0A4W3HY35</accession>
<dbReference type="InterPro" id="IPR015943">
    <property type="entry name" value="WD40/YVTN_repeat-like_dom_sf"/>
</dbReference>
<feature type="region of interest" description="Disordered" evidence="12">
    <location>
        <begin position="55"/>
        <end position="96"/>
    </location>
</feature>
<dbReference type="GO" id="GO:0003400">
    <property type="term" value="P:regulation of COPII vesicle coating"/>
    <property type="evidence" value="ECO:0007669"/>
    <property type="project" value="TreeGrafter"/>
</dbReference>
<reference evidence="14" key="4">
    <citation type="submission" date="2025-08" db="UniProtKB">
        <authorList>
            <consortium name="Ensembl"/>
        </authorList>
    </citation>
    <scope>IDENTIFICATION</scope>
</reference>
<dbReference type="OMA" id="VSYVALW"/>
<evidence type="ECO:0000256" key="9">
    <source>
        <dbReference type="ARBA" id="ARBA00022989"/>
    </source>
</evidence>
<reference evidence="15" key="1">
    <citation type="journal article" date="2006" name="Science">
        <title>Ancient noncoding elements conserved in the human genome.</title>
        <authorList>
            <person name="Venkatesh B."/>
            <person name="Kirkness E.F."/>
            <person name="Loh Y.H."/>
            <person name="Halpern A.L."/>
            <person name="Lee A.P."/>
            <person name="Johnson J."/>
            <person name="Dandona N."/>
            <person name="Viswanathan L.D."/>
            <person name="Tay A."/>
            <person name="Venter J.C."/>
            <person name="Strausberg R.L."/>
            <person name="Brenner S."/>
        </authorList>
    </citation>
    <scope>NUCLEOTIDE SEQUENCE [LARGE SCALE GENOMIC DNA]</scope>
</reference>
<dbReference type="InParanoid" id="A0A4W3HY35"/>
<keyword evidence="10 13" id="KW-0472">Membrane</keyword>
<sequence>SLSHFVRLENVEGQISGTLIHSYDTETRATMTMASSGDFLASGQDASCHILRFREPKHKTQGQKAGKNEGKGANKTEVRKRKPGNRTAGDGSGDLHREAPAIVVESLNVVQTDFSTDALQKAVRLNHDASLLVTGGADGYIRVWEFPSMKKTLDFKAHSSEVEDVDIGPDNKVVSVGRDFTCCVWKKDQLVMGLSWTENMPHVAEKSYRYQACRFGNVEDNEEAFRLYTVQIPHKRERKPLPCYISKWDGRNFLPLLTRGCGNEVISSLAVSDQGTFIGLGTITGSVAIYIAFSLQRVYYVKEAHGIVVTDLAFLPDTSPAGREILGHNEVALLSVAVDSRCKLHLLPNRRLFPIWFVLLLCGLLIVFTILLLQHVFPGLL</sequence>
<dbReference type="PANTHER" id="PTHR23284">
    <property type="entry name" value="PROLACTIN REGULATORY ELEMENT BINDING PROTEIN"/>
    <property type="match status" value="1"/>
</dbReference>
<dbReference type="GeneTree" id="ENSGT00390000018031"/>
<dbReference type="InterPro" id="IPR001680">
    <property type="entry name" value="WD40_rpt"/>
</dbReference>
<reference evidence="15" key="2">
    <citation type="journal article" date="2007" name="PLoS Biol.">
        <title>Survey sequencing and comparative analysis of the elephant shark (Callorhinchus milii) genome.</title>
        <authorList>
            <person name="Venkatesh B."/>
            <person name="Kirkness E.F."/>
            <person name="Loh Y.H."/>
            <person name="Halpern A.L."/>
            <person name="Lee A.P."/>
            <person name="Johnson J."/>
            <person name="Dandona N."/>
            <person name="Viswanathan L.D."/>
            <person name="Tay A."/>
            <person name="Venter J.C."/>
            <person name="Strausberg R.L."/>
            <person name="Brenner S."/>
        </authorList>
    </citation>
    <scope>NUCLEOTIDE SEQUENCE [LARGE SCALE GENOMIC DNA]</scope>
</reference>
<evidence type="ECO:0000313" key="14">
    <source>
        <dbReference type="Ensembl" id="ENSCMIP00000013899.1"/>
    </source>
</evidence>
<dbReference type="AlphaFoldDB" id="A0A4W3HY35"/>
<dbReference type="Pfam" id="PF00400">
    <property type="entry name" value="WD40"/>
    <property type="match status" value="2"/>
</dbReference>
<keyword evidence="2" id="KW-0813">Transport</keyword>
<dbReference type="Ensembl" id="ENSCMIT00000014202.1">
    <property type="protein sequence ID" value="ENSCMIP00000013899.1"/>
    <property type="gene ID" value="ENSCMIG00000006937.1"/>
</dbReference>
<dbReference type="STRING" id="7868.ENSCMIP00000013899"/>
<keyword evidence="15" id="KW-1185">Reference proteome</keyword>
<dbReference type="Proteomes" id="UP000314986">
    <property type="component" value="Unassembled WGS sequence"/>
</dbReference>
<evidence type="ECO:0000256" key="12">
    <source>
        <dbReference type="SAM" id="MobiDB-lite"/>
    </source>
</evidence>
<keyword evidence="6" id="KW-0256">Endoplasmic reticulum</keyword>
<reference evidence="15" key="3">
    <citation type="journal article" date="2014" name="Nature">
        <title>Elephant shark genome provides unique insights into gnathostome evolution.</title>
        <authorList>
            <consortium name="International Elephant Shark Genome Sequencing Consortium"/>
            <person name="Venkatesh B."/>
            <person name="Lee A.P."/>
            <person name="Ravi V."/>
            <person name="Maurya A.K."/>
            <person name="Lian M.M."/>
            <person name="Swann J.B."/>
            <person name="Ohta Y."/>
            <person name="Flajnik M.F."/>
            <person name="Sutoh Y."/>
            <person name="Kasahara M."/>
            <person name="Hoon S."/>
            <person name="Gangu V."/>
            <person name="Roy S.W."/>
            <person name="Irimia M."/>
            <person name="Korzh V."/>
            <person name="Kondrychyn I."/>
            <person name="Lim Z.W."/>
            <person name="Tay B.H."/>
            <person name="Tohari S."/>
            <person name="Kong K.W."/>
            <person name="Ho S."/>
            <person name="Lorente-Galdos B."/>
            <person name="Quilez J."/>
            <person name="Marques-Bonet T."/>
            <person name="Raney B.J."/>
            <person name="Ingham P.W."/>
            <person name="Tay A."/>
            <person name="Hillier L.W."/>
            <person name="Minx P."/>
            <person name="Boehm T."/>
            <person name="Wilson R.K."/>
            <person name="Brenner S."/>
            <person name="Warren W.C."/>
        </authorList>
    </citation>
    <scope>NUCLEOTIDE SEQUENCE [LARGE SCALE GENOMIC DNA]</scope>
</reference>
<evidence type="ECO:0000256" key="3">
    <source>
        <dbReference type="ARBA" id="ARBA00022574"/>
    </source>
</evidence>
<evidence type="ECO:0000313" key="15">
    <source>
        <dbReference type="Proteomes" id="UP000314986"/>
    </source>
</evidence>
<gene>
    <name evidence="14" type="primary">preb</name>
</gene>
<protein>
    <submittedName>
        <fullName evidence="14">Prolactin regulatory element binding</fullName>
    </submittedName>
</protein>
<dbReference type="PANTHER" id="PTHR23284:SF0">
    <property type="entry name" value="PROLACTIN REGULATORY ELEMENT-BINDING PROTEIN"/>
    <property type="match status" value="1"/>
</dbReference>
<dbReference type="InterPro" id="IPR036322">
    <property type="entry name" value="WD40_repeat_dom_sf"/>
</dbReference>
<name>A0A4W3HY35_CALMI</name>
<keyword evidence="4 13" id="KW-0812">Transmembrane</keyword>
<evidence type="ECO:0000256" key="5">
    <source>
        <dbReference type="ARBA" id="ARBA00022737"/>
    </source>
</evidence>
<dbReference type="GO" id="GO:0015031">
    <property type="term" value="P:protein transport"/>
    <property type="evidence" value="ECO:0007669"/>
    <property type="project" value="UniProtKB-KW"/>
</dbReference>
<keyword evidence="3 11" id="KW-0853">WD repeat</keyword>
<reference evidence="14" key="5">
    <citation type="submission" date="2025-09" db="UniProtKB">
        <authorList>
            <consortium name="Ensembl"/>
        </authorList>
    </citation>
    <scope>IDENTIFICATION</scope>
</reference>
<dbReference type="GO" id="GO:0006888">
    <property type="term" value="P:endoplasmic reticulum to Golgi vesicle-mediated transport"/>
    <property type="evidence" value="ECO:0007669"/>
    <property type="project" value="TreeGrafter"/>
</dbReference>
<proteinExistence type="predicted"/>
<keyword evidence="9 13" id="KW-1133">Transmembrane helix</keyword>
<feature type="transmembrane region" description="Helical" evidence="13">
    <location>
        <begin position="353"/>
        <end position="377"/>
    </location>
</feature>
<evidence type="ECO:0000256" key="8">
    <source>
        <dbReference type="ARBA" id="ARBA00022927"/>
    </source>
</evidence>
<dbReference type="PROSITE" id="PS50082">
    <property type="entry name" value="WD_REPEATS_2"/>
    <property type="match status" value="1"/>
</dbReference>
<evidence type="ECO:0000256" key="2">
    <source>
        <dbReference type="ARBA" id="ARBA00022448"/>
    </source>
</evidence>
<dbReference type="InterPro" id="IPR045260">
    <property type="entry name" value="Sec12-like"/>
</dbReference>